<dbReference type="PANTHER" id="PTHR12149">
    <property type="entry name" value="FRUCTOSAMINE 3 KINASE-RELATED PROTEIN"/>
    <property type="match status" value="1"/>
</dbReference>
<protein>
    <recommendedName>
        <fullName evidence="1">protein-ribulosamine 3-kinase</fullName>
        <ecNumber evidence="1">2.7.1.172</ecNumber>
    </recommendedName>
</protein>
<gene>
    <name evidence="4" type="ORF">CPC735_022660</name>
</gene>
<feature type="transmembrane region" description="Helical" evidence="3">
    <location>
        <begin position="311"/>
        <end position="335"/>
    </location>
</feature>
<evidence type="ECO:0000256" key="1">
    <source>
        <dbReference type="ARBA" id="ARBA00011961"/>
    </source>
</evidence>
<keyword evidence="3" id="KW-0472">Membrane</keyword>
<dbReference type="KEGG" id="cpw:9694566"/>
<dbReference type="Pfam" id="PF03881">
    <property type="entry name" value="Fructosamin_kin"/>
    <property type="match status" value="1"/>
</dbReference>
<keyword evidence="3" id="KW-1133">Transmembrane helix</keyword>
<dbReference type="Gene3D" id="3.90.1200.10">
    <property type="match status" value="1"/>
</dbReference>
<evidence type="ECO:0000256" key="3">
    <source>
        <dbReference type="SAM" id="Phobius"/>
    </source>
</evidence>
<dbReference type="OrthoDB" id="5772781at2759"/>
<dbReference type="AlphaFoldDB" id="C5P680"/>
<keyword evidence="3" id="KW-0812">Transmembrane</keyword>
<evidence type="ECO:0000313" key="5">
    <source>
        <dbReference type="Proteomes" id="UP000009084"/>
    </source>
</evidence>
<dbReference type="PANTHER" id="PTHR12149:SF8">
    <property type="entry name" value="PROTEIN-RIBULOSAMINE 3-KINASE"/>
    <property type="match status" value="1"/>
</dbReference>
<dbReference type="EMBL" id="ACFW01000025">
    <property type="protein sequence ID" value="EER26930.1"/>
    <property type="molecule type" value="Genomic_DNA"/>
</dbReference>
<evidence type="ECO:0000313" key="4">
    <source>
        <dbReference type="EMBL" id="EER26930.1"/>
    </source>
</evidence>
<sequence length="342" mass="39911">MAGAFEAETALHAIVPNHVPKPTAWGTYKTQPDIHFYLCEFVEMSDRLPSSRQWAEATSQLHVRSAGKCPQGRSKFGFHVTTHLANIPIDNSWHDSWESFWAWQMKSLLKHEERIRGPNHEFSRLKQSFFDKVIPRLLRPLEARGRRINACLIHSDLWPGNVMHKAEVRDLVMFDSCPYWGHNEADLAVCRNPRYRLGKAYVEAYRRCMPEFPSHPTEDFEDRNALYAMKFHILLSILYPSDSRYRRILMDEMRQLAEKFPTGYASYEEKEEIEIVEEPILLSYIDPIAQEEDRKRRSMKKQRESAVERSIPLLEVLLFGILAILIALPLGFGLFPPEKQQV</sequence>
<dbReference type="InterPro" id="IPR016477">
    <property type="entry name" value="Fructo-/Ketosamine-3-kinase"/>
</dbReference>
<reference evidence="4 5" key="1">
    <citation type="journal article" date="2009" name="Genome Res.">
        <title>Comparative genomic analyses of the human fungal pathogens Coccidioides and their relatives.</title>
        <authorList>
            <person name="Sharpton T.J."/>
            <person name="Stajich J.E."/>
            <person name="Rounsley S.D."/>
            <person name="Gardner M.J."/>
            <person name="Wortman J.R."/>
            <person name="Jordar V.S."/>
            <person name="Maiti R."/>
            <person name="Kodira C.D."/>
            <person name="Neafsey D.E."/>
            <person name="Zeng Q."/>
            <person name="Hung C.-Y."/>
            <person name="McMahan C."/>
            <person name="Muszewska A."/>
            <person name="Grynberg M."/>
            <person name="Mandel M.A."/>
            <person name="Kellner E.M."/>
            <person name="Barker B.M."/>
            <person name="Galgiani J.N."/>
            <person name="Orbach M.J."/>
            <person name="Kirkland T.N."/>
            <person name="Cole G.T."/>
            <person name="Henn M.R."/>
            <person name="Birren B.W."/>
            <person name="Taylor J.W."/>
        </authorList>
    </citation>
    <scope>NUCLEOTIDE SEQUENCE [LARGE SCALE GENOMIC DNA]</scope>
    <source>
        <strain evidence="5">C735</strain>
    </source>
</reference>
<dbReference type="GO" id="GO:0102193">
    <property type="term" value="F:protein-ribulosamine 3-kinase activity"/>
    <property type="evidence" value="ECO:0007669"/>
    <property type="project" value="UniProtKB-EC"/>
</dbReference>
<dbReference type="VEuPathDB" id="FungiDB:CPC735_022660"/>
<dbReference type="SUPFAM" id="SSF56112">
    <property type="entry name" value="Protein kinase-like (PK-like)"/>
    <property type="match status" value="1"/>
</dbReference>
<dbReference type="Proteomes" id="UP000009084">
    <property type="component" value="Unassembled WGS sequence"/>
</dbReference>
<comment type="catalytic activity">
    <reaction evidence="2">
        <text>N(6)-D-ribulosyl-L-lysyl-[protein] + ATP = N(6)-(3-O-phospho-D-ribulosyl)-L-lysyl-[protein] + ADP + H(+)</text>
        <dbReference type="Rhea" id="RHEA:48432"/>
        <dbReference type="Rhea" id="RHEA-COMP:12103"/>
        <dbReference type="Rhea" id="RHEA-COMP:12104"/>
        <dbReference type="ChEBI" id="CHEBI:15378"/>
        <dbReference type="ChEBI" id="CHEBI:30616"/>
        <dbReference type="ChEBI" id="CHEBI:90418"/>
        <dbReference type="ChEBI" id="CHEBI:90420"/>
        <dbReference type="ChEBI" id="CHEBI:456216"/>
        <dbReference type="EC" id="2.7.1.172"/>
    </reaction>
    <physiologicalReaction direction="left-to-right" evidence="2">
        <dbReference type="Rhea" id="RHEA:48433"/>
    </physiologicalReaction>
</comment>
<dbReference type="EC" id="2.7.1.172" evidence="1"/>
<comment type="caution">
    <text evidence="4">The sequence shown here is derived from an EMBL/GenBank/DDBJ whole genome shotgun (WGS) entry which is preliminary data.</text>
</comment>
<evidence type="ECO:0000256" key="2">
    <source>
        <dbReference type="ARBA" id="ARBA00048655"/>
    </source>
</evidence>
<proteinExistence type="predicted"/>
<dbReference type="InterPro" id="IPR011009">
    <property type="entry name" value="Kinase-like_dom_sf"/>
</dbReference>
<name>C5P680_COCP7</name>
<accession>C5P680</accession>
<dbReference type="HOGENOM" id="CLU_036517_1_1_1"/>
<organism evidence="4 5">
    <name type="scientific">Coccidioides posadasii (strain C735)</name>
    <name type="common">Valley fever fungus</name>
    <dbReference type="NCBI Taxonomy" id="222929"/>
    <lineage>
        <taxon>Eukaryota</taxon>
        <taxon>Fungi</taxon>
        <taxon>Dikarya</taxon>
        <taxon>Ascomycota</taxon>
        <taxon>Pezizomycotina</taxon>
        <taxon>Eurotiomycetes</taxon>
        <taxon>Eurotiomycetidae</taxon>
        <taxon>Onygenales</taxon>
        <taxon>Onygenaceae</taxon>
        <taxon>Coccidioides</taxon>
    </lineage>
</organism>